<protein>
    <submittedName>
        <fullName evidence="3">Uncharacterized protein</fullName>
    </submittedName>
</protein>
<feature type="transmembrane region" description="Helical" evidence="1">
    <location>
        <begin position="321"/>
        <end position="345"/>
    </location>
</feature>
<evidence type="ECO:0000313" key="3">
    <source>
        <dbReference type="EMBL" id="KAG5412651.1"/>
    </source>
</evidence>
<feature type="chain" id="PRO_5046182354" evidence="2">
    <location>
        <begin position="29"/>
        <end position="455"/>
    </location>
</feature>
<keyword evidence="1" id="KW-1133">Transmembrane helix</keyword>
<name>A0ABQ7NP44_BRACM</name>
<dbReference type="PANTHER" id="PTHR35752">
    <property type="entry name" value="G-PROTEIN COUPLED RECEPTOR"/>
    <property type="match status" value="1"/>
</dbReference>
<keyword evidence="1" id="KW-0812">Transmembrane</keyword>
<dbReference type="PANTHER" id="PTHR35752:SF1">
    <property type="entry name" value="G-PROTEIN COUPLED RECEPTOR"/>
    <property type="match status" value="1"/>
</dbReference>
<keyword evidence="2" id="KW-0732">Signal</keyword>
<evidence type="ECO:0000313" key="4">
    <source>
        <dbReference type="Proteomes" id="UP000823674"/>
    </source>
</evidence>
<sequence length="455" mass="50240">MQILRCPHSFIQLLFVSALVIGFEGAGSVPVPDSNCYALDNSSRLVDFMISLTWVDQSSWIGHPFEYDGKEFDLVVKFCKDVETRGQAGYVDFGRFDPLSYFVSSSGKFDFAQGFYHGDLTNCEHSYDKLGRTAQVNIICGNCVDGRCKGGLGCICSVTQDSTCRVTVELAIPCEKPGPRVFKGFTVGLHPRSWELIYNGMTQFGFDKPRREFSFKTEQTHLTLYMTAIASLSTLVGKPIVKVSPETGLNVKISGSSLTGNHPTTLSPSTLVLDWNCEKSRRSPYEVNVTIPVDGYDPVQFFLTKLCEYNQGAEGGSAKGWAIFGVFSCVSLVAFTLFCCGGFIYKTRVERVRGIDALPGMSLLSGLLETVSISKKWTQKVFIYDISSLRVEVDKATQELKRSTTLLPMKSHGTALPRLLLKHQRRDQVKGHMVLSNLLIAFARGSVSVNGMVCS</sequence>
<keyword evidence="1" id="KW-0472">Membrane</keyword>
<comment type="caution">
    <text evidence="3">The sequence shown here is derived from an EMBL/GenBank/DDBJ whole genome shotgun (WGS) entry which is preliminary data.</text>
</comment>
<feature type="signal peptide" evidence="2">
    <location>
        <begin position="1"/>
        <end position="28"/>
    </location>
</feature>
<accession>A0ABQ7NP44</accession>
<evidence type="ECO:0000256" key="2">
    <source>
        <dbReference type="SAM" id="SignalP"/>
    </source>
</evidence>
<organism evidence="3 4">
    <name type="scientific">Brassica rapa subsp. trilocularis</name>
    <dbReference type="NCBI Taxonomy" id="1813537"/>
    <lineage>
        <taxon>Eukaryota</taxon>
        <taxon>Viridiplantae</taxon>
        <taxon>Streptophyta</taxon>
        <taxon>Embryophyta</taxon>
        <taxon>Tracheophyta</taxon>
        <taxon>Spermatophyta</taxon>
        <taxon>Magnoliopsida</taxon>
        <taxon>eudicotyledons</taxon>
        <taxon>Gunneridae</taxon>
        <taxon>Pentapetalae</taxon>
        <taxon>rosids</taxon>
        <taxon>malvids</taxon>
        <taxon>Brassicales</taxon>
        <taxon>Brassicaceae</taxon>
        <taxon>Brassiceae</taxon>
        <taxon>Brassica</taxon>
    </lineage>
</organism>
<gene>
    <name evidence="3" type="primary">A01p002570.1_BraROA</name>
    <name evidence="3" type="ORF">IGI04_000218</name>
</gene>
<keyword evidence="4" id="KW-1185">Reference proteome</keyword>
<evidence type="ECO:0000256" key="1">
    <source>
        <dbReference type="SAM" id="Phobius"/>
    </source>
</evidence>
<dbReference type="EMBL" id="JADBGQ010000001">
    <property type="protein sequence ID" value="KAG5412651.1"/>
    <property type="molecule type" value="Genomic_DNA"/>
</dbReference>
<dbReference type="Proteomes" id="UP000823674">
    <property type="component" value="Chromosome A01"/>
</dbReference>
<reference evidence="3 4" key="1">
    <citation type="submission" date="2021-03" db="EMBL/GenBank/DDBJ databases">
        <authorList>
            <person name="King G.J."/>
            <person name="Bancroft I."/>
            <person name="Baten A."/>
            <person name="Bloomfield J."/>
            <person name="Borpatragohain P."/>
            <person name="He Z."/>
            <person name="Irish N."/>
            <person name="Irwin J."/>
            <person name="Liu K."/>
            <person name="Mauleon R.P."/>
            <person name="Moore J."/>
            <person name="Morris R."/>
            <person name="Ostergaard L."/>
            <person name="Wang B."/>
            <person name="Wells R."/>
        </authorList>
    </citation>
    <scope>NUCLEOTIDE SEQUENCE [LARGE SCALE GENOMIC DNA]</scope>
    <source>
        <strain evidence="3">R-o-18</strain>
        <tissue evidence="3">Leaf</tissue>
    </source>
</reference>
<proteinExistence type="predicted"/>